<keyword evidence="1" id="KW-0997">Cell inner membrane</keyword>
<name>A0A518N4W0_9GAMM</name>
<dbReference type="PIRSF" id="PIRSF016789">
    <property type="entry name" value="DUF454"/>
    <property type="match status" value="1"/>
</dbReference>
<protein>
    <recommendedName>
        <fullName evidence="1">Inner membrane protein</fullName>
    </recommendedName>
</protein>
<organism evidence="3 4">
    <name type="scientific">Luteimonas granuli</name>
    <dbReference type="NCBI Taxonomy" id="1176533"/>
    <lineage>
        <taxon>Bacteria</taxon>
        <taxon>Pseudomonadati</taxon>
        <taxon>Pseudomonadota</taxon>
        <taxon>Gammaproteobacteria</taxon>
        <taxon>Lysobacterales</taxon>
        <taxon>Lysobacteraceae</taxon>
        <taxon>Luteimonas</taxon>
    </lineage>
</organism>
<evidence type="ECO:0000256" key="1">
    <source>
        <dbReference type="PIRNR" id="PIRNR016789"/>
    </source>
</evidence>
<dbReference type="PANTHER" id="PTHR35813:SF1">
    <property type="entry name" value="INNER MEMBRANE PROTEIN YBAN"/>
    <property type="match status" value="1"/>
</dbReference>
<evidence type="ECO:0000256" key="2">
    <source>
        <dbReference type="SAM" id="Phobius"/>
    </source>
</evidence>
<keyword evidence="1 2" id="KW-0472">Membrane</keyword>
<feature type="transmembrane region" description="Helical" evidence="2">
    <location>
        <begin position="113"/>
        <end position="132"/>
    </location>
</feature>
<evidence type="ECO:0000313" key="4">
    <source>
        <dbReference type="Proteomes" id="UP000316584"/>
    </source>
</evidence>
<dbReference type="PANTHER" id="PTHR35813">
    <property type="entry name" value="INNER MEMBRANE PROTEIN YBAN"/>
    <property type="match status" value="1"/>
</dbReference>
<dbReference type="OrthoDB" id="9816293at2"/>
<comment type="subcellular location">
    <subcellularLocation>
        <location evidence="1">Cell inner membrane</location>
        <topology evidence="1">Multi-pass membrane protein</topology>
    </subcellularLocation>
</comment>
<feature type="transmembrane region" description="Helical" evidence="2">
    <location>
        <begin position="88"/>
        <end position="107"/>
    </location>
</feature>
<gene>
    <name evidence="3" type="ORF">FPZ22_08635</name>
</gene>
<dbReference type="Proteomes" id="UP000316584">
    <property type="component" value="Chromosome"/>
</dbReference>
<keyword evidence="2" id="KW-1133">Transmembrane helix</keyword>
<keyword evidence="2" id="KW-0812">Transmembrane</keyword>
<dbReference type="InterPro" id="IPR007401">
    <property type="entry name" value="DUF454"/>
</dbReference>
<dbReference type="KEGG" id="lug:FPZ22_08635"/>
<dbReference type="RefSeq" id="WP_144892175.1">
    <property type="nucleotide sequence ID" value="NZ_CP042218.1"/>
</dbReference>
<dbReference type="EMBL" id="CP042218">
    <property type="protein sequence ID" value="QDW66951.1"/>
    <property type="molecule type" value="Genomic_DNA"/>
</dbReference>
<reference evidence="3 4" key="1">
    <citation type="submission" date="2019-07" db="EMBL/GenBank/DDBJ databases">
        <title>Full genome sequence of Luteimonas sp. Gr-4.</title>
        <authorList>
            <person name="Im W.-T."/>
        </authorList>
    </citation>
    <scope>NUCLEOTIDE SEQUENCE [LARGE SCALE GENOMIC DNA]</scope>
    <source>
        <strain evidence="3 4">Gr-4</strain>
    </source>
</reference>
<feature type="transmembrane region" description="Helical" evidence="2">
    <location>
        <begin position="21"/>
        <end position="53"/>
    </location>
</feature>
<keyword evidence="1" id="KW-1003">Cell membrane</keyword>
<dbReference type="Pfam" id="PF04304">
    <property type="entry name" value="DUF454"/>
    <property type="match status" value="1"/>
</dbReference>
<dbReference type="AlphaFoldDB" id="A0A518N4W0"/>
<sequence length="139" mass="15614">MPPRIASPGARRRRFRWAWWLLAYAALGLGLLGVVVPGLPTVPFILLSAWAAAQGSERLHRWLLAHPEFGVMIRDWHDHGAITRRSKWLATGAMAASSAILLAFAWLTGYGRWWAVALPIACMVAVDVWLWMRPEPPPR</sequence>
<dbReference type="GO" id="GO:0005886">
    <property type="term" value="C:plasma membrane"/>
    <property type="evidence" value="ECO:0007669"/>
    <property type="project" value="UniProtKB-SubCell"/>
</dbReference>
<proteinExistence type="predicted"/>
<keyword evidence="4" id="KW-1185">Reference proteome</keyword>
<accession>A0A518N4W0</accession>
<evidence type="ECO:0000313" key="3">
    <source>
        <dbReference type="EMBL" id="QDW66951.1"/>
    </source>
</evidence>